<dbReference type="EMBL" id="JAUPFM010000018">
    <property type="protein sequence ID" value="KAK2821892.1"/>
    <property type="molecule type" value="Genomic_DNA"/>
</dbReference>
<organism evidence="2 3">
    <name type="scientific">Channa striata</name>
    <name type="common">Snakehead murrel</name>
    <name type="synonym">Ophicephalus striatus</name>
    <dbReference type="NCBI Taxonomy" id="64152"/>
    <lineage>
        <taxon>Eukaryota</taxon>
        <taxon>Metazoa</taxon>
        <taxon>Chordata</taxon>
        <taxon>Craniata</taxon>
        <taxon>Vertebrata</taxon>
        <taxon>Euteleostomi</taxon>
        <taxon>Actinopterygii</taxon>
        <taxon>Neopterygii</taxon>
        <taxon>Teleostei</taxon>
        <taxon>Neoteleostei</taxon>
        <taxon>Acanthomorphata</taxon>
        <taxon>Anabantaria</taxon>
        <taxon>Anabantiformes</taxon>
        <taxon>Channoidei</taxon>
        <taxon>Channidae</taxon>
        <taxon>Channa</taxon>
    </lineage>
</organism>
<proteinExistence type="predicted"/>
<keyword evidence="3" id="KW-1185">Reference proteome</keyword>
<sequence>MADCVKTLQVRLQQDGFCVATGPRDSAIDYPCPVEPFAPVLLGSPVVLHVYCPDLFPGEVLKVHAEHLGHFTGIRNVPRVNDEHERALFSGLCGLFGRERVIGVYDETLVDGSLREEVKKALARIRRRRLAKVFVAFQSENRDRARQTLALLRKLTRLFDLNELRDADIPRTSATPVRRDAPEAHVPPWYESLPRKADEADQGVDPETKLQYYRLFTGYEIGNDGTCASGDSRDDLAWTGNSVQLRRGVQDRGELGQGPVVRGSAGRRQAAHDAASPPEEDGRGSGRTRRPDPILPHVRQRDGLLAVRALRHNPLHAAVARQQRVLRERDGVTGEVREQVRRRAPPSERGYVLSPQDRRRRSANCLYLSGVGFARAVRWEEPVPGKIFTGPEDKKPPPKYKTTFGDFATVTMGVSASTEMLSMLDVALALGKKDKGGGASLRAILSKGHRPAGIQRVAMDASLYARYHHRFNTGEFTEVACVKAMSDPMYNEKIHKDALTEKSEYRLCLAHGALPMCVLTLCMTMRQTVMISLGLFCTELARSVYAASKLNYGTLCARLVTMATVTKFRHKKDSDEA</sequence>
<feature type="region of interest" description="Disordered" evidence="1">
    <location>
        <begin position="248"/>
        <end position="297"/>
    </location>
</feature>
<name>A0AA88LM81_CHASR</name>
<comment type="caution">
    <text evidence="2">The sequence shown here is derived from an EMBL/GenBank/DDBJ whole genome shotgun (WGS) entry which is preliminary data.</text>
</comment>
<accession>A0AA88LM81</accession>
<reference evidence="2" key="1">
    <citation type="submission" date="2023-07" db="EMBL/GenBank/DDBJ databases">
        <title>Chromosome-level Genome Assembly of Striped Snakehead (Channa striata).</title>
        <authorList>
            <person name="Liu H."/>
        </authorList>
    </citation>
    <scope>NUCLEOTIDE SEQUENCE</scope>
    <source>
        <strain evidence="2">Gz</strain>
        <tissue evidence="2">Muscle</tissue>
    </source>
</reference>
<feature type="compositionally biased region" description="Basic and acidic residues" evidence="1">
    <location>
        <begin position="280"/>
        <end position="292"/>
    </location>
</feature>
<dbReference type="AlphaFoldDB" id="A0AA88LM81"/>
<evidence type="ECO:0000256" key="1">
    <source>
        <dbReference type="SAM" id="MobiDB-lite"/>
    </source>
</evidence>
<dbReference type="Proteomes" id="UP001187415">
    <property type="component" value="Unassembled WGS sequence"/>
</dbReference>
<evidence type="ECO:0000313" key="3">
    <source>
        <dbReference type="Proteomes" id="UP001187415"/>
    </source>
</evidence>
<feature type="region of interest" description="Disordered" evidence="1">
    <location>
        <begin position="173"/>
        <end position="204"/>
    </location>
</feature>
<evidence type="ECO:0000313" key="2">
    <source>
        <dbReference type="EMBL" id="KAK2821892.1"/>
    </source>
</evidence>
<gene>
    <name evidence="2" type="ORF">Q5P01_021957</name>
</gene>
<protein>
    <submittedName>
        <fullName evidence="2">Uncharacterized protein</fullName>
    </submittedName>
</protein>